<keyword evidence="4" id="KW-1185">Reference proteome</keyword>
<dbReference type="AlphaFoldDB" id="A0A166GJQ7"/>
<dbReference type="GO" id="GO:0032259">
    <property type="term" value="P:methylation"/>
    <property type="evidence" value="ECO:0007669"/>
    <property type="project" value="UniProtKB-KW"/>
</dbReference>
<organism evidence="3 4">
    <name type="scientific">Sistotremastrum suecicum HHB10207 ss-3</name>
    <dbReference type="NCBI Taxonomy" id="1314776"/>
    <lineage>
        <taxon>Eukaryota</taxon>
        <taxon>Fungi</taxon>
        <taxon>Dikarya</taxon>
        <taxon>Basidiomycota</taxon>
        <taxon>Agaricomycotina</taxon>
        <taxon>Agaricomycetes</taxon>
        <taxon>Sistotremastrales</taxon>
        <taxon>Sistotremastraceae</taxon>
        <taxon>Sistotremastrum</taxon>
    </lineage>
</organism>
<gene>
    <name evidence="3" type="ORF">SISSUDRAFT_1059257</name>
</gene>
<feature type="region of interest" description="Disordered" evidence="1">
    <location>
        <begin position="1"/>
        <end position="22"/>
    </location>
</feature>
<dbReference type="PANTHER" id="PTHR43591:SF10">
    <property type="entry name" value="ABC TRANSMEMBRANE TYPE-1 DOMAIN-CONTAINING PROTEIN-RELATED"/>
    <property type="match status" value="1"/>
</dbReference>
<dbReference type="GO" id="GO:0008168">
    <property type="term" value="F:methyltransferase activity"/>
    <property type="evidence" value="ECO:0007669"/>
    <property type="project" value="UniProtKB-KW"/>
</dbReference>
<dbReference type="Gene3D" id="3.40.50.150">
    <property type="entry name" value="Vaccinia Virus protein VP39"/>
    <property type="match status" value="1"/>
</dbReference>
<reference evidence="3 4" key="1">
    <citation type="journal article" date="2016" name="Mol. Biol. Evol.">
        <title>Comparative Genomics of Early-Diverging Mushroom-Forming Fungi Provides Insights into the Origins of Lignocellulose Decay Capabilities.</title>
        <authorList>
            <person name="Nagy L.G."/>
            <person name="Riley R."/>
            <person name="Tritt A."/>
            <person name="Adam C."/>
            <person name="Daum C."/>
            <person name="Floudas D."/>
            <person name="Sun H."/>
            <person name="Yadav J.S."/>
            <person name="Pangilinan J."/>
            <person name="Larsson K.H."/>
            <person name="Matsuura K."/>
            <person name="Barry K."/>
            <person name="Labutti K."/>
            <person name="Kuo R."/>
            <person name="Ohm R.A."/>
            <person name="Bhattacharya S.S."/>
            <person name="Shirouzu T."/>
            <person name="Yoshinaga Y."/>
            <person name="Martin F.M."/>
            <person name="Grigoriev I.V."/>
            <person name="Hibbett D.S."/>
        </authorList>
    </citation>
    <scope>NUCLEOTIDE SEQUENCE [LARGE SCALE GENOMIC DNA]</scope>
    <source>
        <strain evidence="3 4">HHB10207 ss-3</strain>
    </source>
</reference>
<accession>A0A166GJQ7</accession>
<evidence type="ECO:0000313" key="3">
    <source>
        <dbReference type="EMBL" id="KZT41740.1"/>
    </source>
</evidence>
<dbReference type="InterPro" id="IPR041698">
    <property type="entry name" value="Methyltransf_25"/>
</dbReference>
<dbReference type="InterPro" id="IPR029063">
    <property type="entry name" value="SAM-dependent_MTases_sf"/>
</dbReference>
<proteinExistence type="predicted"/>
<dbReference type="Proteomes" id="UP000076798">
    <property type="component" value="Unassembled WGS sequence"/>
</dbReference>
<name>A0A166GJQ7_9AGAM</name>
<keyword evidence="3" id="KW-0808">Transferase</keyword>
<evidence type="ECO:0000259" key="2">
    <source>
        <dbReference type="Pfam" id="PF13649"/>
    </source>
</evidence>
<keyword evidence="3" id="KW-0489">Methyltransferase</keyword>
<protein>
    <submittedName>
        <fullName evidence="3">S-adenosyl-L-methionine-dependent methyltransferase</fullName>
    </submittedName>
</protein>
<dbReference type="OrthoDB" id="2013972at2759"/>
<evidence type="ECO:0000313" key="4">
    <source>
        <dbReference type="Proteomes" id="UP000076798"/>
    </source>
</evidence>
<evidence type="ECO:0000256" key="1">
    <source>
        <dbReference type="SAM" id="MobiDB-lite"/>
    </source>
</evidence>
<dbReference type="CDD" id="cd02440">
    <property type="entry name" value="AdoMet_MTases"/>
    <property type="match status" value="1"/>
</dbReference>
<dbReference type="SUPFAM" id="SSF53335">
    <property type="entry name" value="S-adenosyl-L-methionine-dependent methyltransferases"/>
    <property type="match status" value="1"/>
</dbReference>
<dbReference type="Pfam" id="PF13649">
    <property type="entry name" value="Methyltransf_25"/>
    <property type="match status" value="1"/>
</dbReference>
<feature type="domain" description="Methyltransferase" evidence="2">
    <location>
        <begin position="76"/>
        <end position="170"/>
    </location>
</feature>
<sequence>MSVVVNAASSTPLRDLHGRGMNPKTDDYNLPADLEEFNRLDLQHRIWVKVMDGHVPFSYEELDHLLQEKDGRRPAIFDLGRGSGIWSIEMAERYPQARVVGFDLVDSQPTTVSTLPQNCTFFTGNVLDGLDTFYNQFDLVHLRMVVVHMRGDAAKREALKQAVGCLRPGGVLVISDLDESFVDENKEILRPTLDHPAADNSHRSWSSRIFNEVDRRTNDGEVVMGKYIESCLAEDGRVDVSSIQHKMFYIPIGWDGGDPVNGPELGRMAYVNFWDLHRAFKPALLRRGIAAETVDDWISKADLEISGTSRRIALPIRGIWARKL</sequence>
<dbReference type="PANTHER" id="PTHR43591">
    <property type="entry name" value="METHYLTRANSFERASE"/>
    <property type="match status" value="1"/>
</dbReference>
<dbReference type="EMBL" id="KV428019">
    <property type="protein sequence ID" value="KZT41740.1"/>
    <property type="molecule type" value="Genomic_DNA"/>
</dbReference>